<dbReference type="PANTHER" id="PTHR11999:SF70">
    <property type="entry name" value="MIP05841P"/>
    <property type="match status" value="1"/>
</dbReference>
<dbReference type="GO" id="GO:0019752">
    <property type="term" value="P:carboxylic acid metabolic process"/>
    <property type="evidence" value="ECO:0007669"/>
    <property type="project" value="InterPro"/>
</dbReference>
<evidence type="ECO:0000256" key="7">
    <source>
        <dbReference type="RuleBase" id="RU000382"/>
    </source>
</evidence>
<evidence type="ECO:0000256" key="1">
    <source>
        <dbReference type="ARBA" id="ARBA00001933"/>
    </source>
</evidence>
<dbReference type="Proteomes" id="UP000799439">
    <property type="component" value="Unassembled WGS sequence"/>
</dbReference>
<dbReference type="PRINTS" id="PR00800">
    <property type="entry name" value="YHDCRBOXLASE"/>
</dbReference>
<name>A0A9P4ITL4_9PEZI</name>
<organism evidence="8 9">
    <name type="scientific">Myriangium duriaei CBS 260.36</name>
    <dbReference type="NCBI Taxonomy" id="1168546"/>
    <lineage>
        <taxon>Eukaryota</taxon>
        <taxon>Fungi</taxon>
        <taxon>Dikarya</taxon>
        <taxon>Ascomycota</taxon>
        <taxon>Pezizomycotina</taxon>
        <taxon>Dothideomycetes</taxon>
        <taxon>Dothideomycetidae</taxon>
        <taxon>Myriangiales</taxon>
        <taxon>Myriangiaceae</taxon>
        <taxon>Myriangium</taxon>
    </lineage>
</organism>
<accession>A0A9P4ITL4</accession>
<keyword evidence="3" id="KW-0210">Decarboxylase</keyword>
<dbReference type="GO" id="GO:0006520">
    <property type="term" value="P:amino acid metabolic process"/>
    <property type="evidence" value="ECO:0007669"/>
    <property type="project" value="InterPro"/>
</dbReference>
<dbReference type="InterPro" id="IPR010977">
    <property type="entry name" value="Aromatic_deC"/>
</dbReference>
<dbReference type="GO" id="GO:0016831">
    <property type="term" value="F:carboxy-lyase activity"/>
    <property type="evidence" value="ECO:0007669"/>
    <property type="project" value="UniProtKB-KW"/>
</dbReference>
<evidence type="ECO:0000256" key="3">
    <source>
        <dbReference type="ARBA" id="ARBA00022793"/>
    </source>
</evidence>
<gene>
    <name evidence="8" type="ORF">K461DRAFT_232572</name>
</gene>
<evidence type="ECO:0000256" key="6">
    <source>
        <dbReference type="PIRSR" id="PIRSR602129-50"/>
    </source>
</evidence>
<dbReference type="Gene3D" id="1.20.1340.10">
    <property type="entry name" value="dopa decarboxylase, N-terminal domain"/>
    <property type="match status" value="1"/>
</dbReference>
<keyword evidence="9" id="KW-1185">Reference proteome</keyword>
<feature type="modified residue" description="N6-(pyridoxal phosphate)lysine" evidence="6">
    <location>
        <position position="313"/>
    </location>
</feature>
<dbReference type="EMBL" id="ML996093">
    <property type="protein sequence ID" value="KAF2148464.1"/>
    <property type="molecule type" value="Genomic_DNA"/>
</dbReference>
<dbReference type="PANTHER" id="PTHR11999">
    <property type="entry name" value="GROUP II PYRIDOXAL-5-PHOSPHATE DECARBOXYLASE"/>
    <property type="match status" value="1"/>
</dbReference>
<proteinExistence type="inferred from homology"/>
<dbReference type="InterPro" id="IPR015421">
    <property type="entry name" value="PyrdxlP-dep_Trfase_major"/>
</dbReference>
<evidence type="ECO:0000313" key="9">
    <source>
        <dbReference type="Proteomes" id="UP000799439"/>
    </source>
</evidence>
<dbReference type="GO" id="GO:0005737">
    <property type="term" value="C:cytoplasm"/>
    <property type="evidence" value="ECO:0007669"/>
    <property type="project" value="TreeGrafter"/>
</dbReference>
<dbReference type="InterPro" id="IPR015422">
    <property type="entry name" value="PyrdxlP-dep_Trfase_small"/>
</dbReference>
<keyword evidence="4 6" id="KW-0663">Pyridoxal phosphate</keyword>
<dbReference type="AlphaFoldDB" id="A0A9P4ITL4"/>
<dbReference type="Pfam" id="PF00282">
    <property type="entry name" value="Pyridoxal_deC"/>
    <property type="match status" value="1"/>
</dbReference>
<evidence type="ECO:0000256" key="2">
    <source>
        <dbReference type="ARBA" id="ARBA00009533"/>
    </source>
</evidence>
<dbReference type="Gene3D" id="3.90.1150.10">
    <property type="entry name" value="Aspartate Aminotransferase, domain 1"/>
    <property type="match status" value="1"/>
</dbReference>
<sequence>MGLTSSEFEKAAETCIKDISKYYDTLHERPVLPSIQPGYLQKLMPSSAPEDPESWSAIRADIESKIMPGITHWQSQKYMAFFPANSTYPAMLAGLWSDALTAANFNWICSPAVTELETIVTDWVAQAMALPEGFHSKSQGGGVIQGSASEAVATVMIAARERYLKTLIEKETFNTEEEREDRMYELRGKMVALGSDQTHSGAQKATMITSTRYRKIKTEASDDFSLRGAALRATIEDCLAKGLYPFHLTATIGTTNTCSVDNLAEIAAVKADYPDLWIHVDAAYAGAALVVPEYQHLTQHFSSFDSFDVNLHKWLLVNFDCSCLFIQNRRDLTEALSITPAYLRNTFSDSGLVTDYRDWQIPLGRRFRALKIWFVMRTYGLSGMRQHIRHHMALGELFADLVRSRSDLFDVLAGPAFALTVFTVKPRPRTDTKDRTLEEANEITKEVYTLIDGEKEIFLTASVIGGVYAIRVVSANPLAEEKYVRRAFEVIVDATERVLARRAKE</sequence>
<keyword evidence="5 7" id="KW-0456">Lyase</keyword>
<dbReference type="GO" id="GO:0030170">
    <property type="term" value="F:pyridoxal phosphate binding"/>
    <property type="evidence" value="ECO:0007669"/>
    <property type="project" value="InterPro"/>
</dbReference>
<protein>
    <recommendedName>
        <fullName evidence="10">Aromatic-L-amino-acid decarboxylase</fullName>
    </recommendedName>
</protein>
<reference evidence="8" key="1">
    <citation type="journal article" date="2020" name="Stud. Mycol.">
        <title>101 Dothideomycetes genomes: a test case for predicting lifestyles and emergence of pathogens.</title>
        <authorList>
            <person name="Haridas S."/>
            <person name="Albert R."/>
            <person name="Binder M."/>
            <person name="Bloem J."/>
            <person name="Labutti K."/>
            <person name="Salamov A."/>
            <person name="Andreopoulos B."/>
            <person name="Baker S."/>
            <person name="Barry K."/>
            <person name="Bills G."/>
            <person name="Bluhm B."/>
            <person name="Cannon C."/>
            <person name="Castanera R."/>
            <person name="Culley D."/>
            <person name="Daum C."/>
            <person name="Ezra D."/>
            <person name="Gonzalez J."/>
            <person name="Henrissat B."/>
            <person name="Kuo A."/>
            <person name="Liang C."/>
            <person name="Lipzen A."/>
            <person name="Lutzoni F."/>
            <person name="Magnuson J."/>
            <person name="Mondo S."/>
            <person name="Nolan M."/>
            <person name="Ohm R."/>
            <person name="Pangilinan J."/>
            <person name="Park H.-J."/>
            <person name="Ramirez L."/>
            <person name="Alfaro M."/>
            <person name="Sun H."/>
            <person name="Tritt A."/>
            <person name="Yoshinaga Y."/>
            <person name="Zwiers L.-H."/>
            <person name="Turgeon B."/>
            <person name="Goodwin S."/>
            <person name="Spatafora J."/>
            <person name="Crous P."/>
            <person name="Grigoriev I."/>
        </authorList>
    </citation>
    <scope>NUCLEOTIDE SEQUENCE</scope>
    <source>
        <strain evidence="8">CBS 260.36</strain>
    </source>
</reference>
<evidence type="ECO:0000256" key="4">
    <source>
        <dbReference type="ARBA" id="ARBA00022898"/>
    </source>
</evidence>
<comment type="caution">
    <text evidence="8">The sequence shown here is derived from an EMBL/GenBank/DDBJ whole genome shotgun (WGS) entry which is preliminary data.</text>
</comment>
<comment type="similarity">
    <text evidence="2 7">Belongs to the group II decarboxylase family.</text>
</comment>
<evidence type="ECO:0000256" key="5">
    <source>
        <dbReference type="ARBA" id="ARBA00023239"/>
    </source>
</evidence>
<dbReference type="InterPro" id="IPR002129">
    <property type="entry name" value="PyrdxlP-dep_de-COase"/>
</dbReference>
<dbReference type="InterPro" id="IPR015424">
    <property type="entry name" value="PyrdxlP-dep_Trfase"/>
</dbReference>
<dbReference type="Gene3D" id="3.40.640.10">
    <property type="entry name" value="Type I PLP-dependent aspartate aminotransferase-like (Major domain)"/>
    <property type="match status" value="1"/>
</dbReference>
<evidence type="ECO:0000313" key="8">
    <source>
        <dbReference type="EMBL" id="KAF2148464.1"/>
    </source>
</evidence>
<comment type="cofactor">
    <cofactor evidence="1 6 7">
        <name>pyridoxal 5'-phosphate</name>
        <dbReference type="ChEBI" id="CHEBI:597326"/>
    </cofactor>
</comment>
<dbReference type="SUPFAM" id="SSF53383">
    <property type="entry name" value="PLP-dependent transferases"/>
    <property type="match status" value="1"/>
</dbReference>
<dbReference type="OrthoDB" id="639767at2759"/>
<evidence type="ECO:0008006" key="10">
    <source>
        <dbReference type="Google" id="ProtNLM"/>
    </source>
</evidence>